<keyword evidence="5 7" id="KW-1133">Transmembrane helix</keyword>
<evidence type="ECO:0000256" key="7">
    <source>
        <dbReference type="SAM" id="Phobius"/>
    </source>
</evidence>
<evidence type="ECO:0000256" key="5">
    <source>
        <dbReference type="ARBA" id="ARBA00022989"/>
    </source>
</evidence>
<evidence type="ECO:0000256" key="1">
    <source>
        <dbReference type="ARBA" id="ARBA00004141"/>
    </source>
</evidence>
<dbReference type="Proteomes" id="UP001325140">
    <property type="component" value="Chromosome"/>
</dbReference>
<feature type="transmembrane region" description="Helical" evidence="7">
    <location>
        <begin position="39"/>
        <end position="64"/>
    </location>
</feature>
<keyword evidence="4 7" id="KW-0812">Transmembrane</keyword>
<dbReference type="Gene3D" id="1.10.287.3510">
    <property type="match status" value="1"/>
</dbReference>
<evidence type="ECO:0000256" key="3">
    <source>
        <dbReference type="ARBA" id="ARBA00022448"/>
    </source>
</evidence>
<dbReference type="Pfam" id="PF00420">
    <property type="entry name" value="Oxidored_q2"/>
    <property type="match status" value="1"/>
</dbReference>
<organism evidence="8 9">
    <name type="scientific">Candidatus Fokinia crypta</name>
    <dbReference type="NCBI Taxonomy" id="1920990"/>
    <lineage>
        <taxon>Bacteria</taxon>
        <taxon>Pseudomonadati</taxon>
        <taxon>Pseudomonadota</taxon>
        <taxon>Alphaproteobacteria</taxon>
        <taxon>Rickettsiales</taxon>
        <taxon>Candidatus Midichloriaceae</taxon>
        <taxon>Candidatus Fokinia</taxon>
    </lineage>
</organism>
<comment type="subcellular location">
    <subcellularLocation>
        <location evidence="1">Membrane</location>
        <topology evidence="1">Multi-pass membrane protein</topology>
    </subcellularLocation>
</comment>
<feature type="transmembrane region" description="Helical" evidence="7">
    <location>
        <begin position="12"/>
        <end position="33"/>
    </location>
</feature>
<evidence type="ECO:0000256" key="4">
    <source>
        <dbReference type="ARBA" id="ARBA00022692"/>
    </source>
</evidence>
<accession>A0ABZ0USG1</accession>
<keyword evidence="3" id="KW-0813">Transport</keyword>
<sequence length="82" mass="9022">MIMKRRNIMHLFIGIEIMLLALNIAFVSVGIFLNDILGQIIGVVLICVGAAEVSVGLSILVAYVNVKKSTNLMSNEFDELRD</sequence>
<dbReference type="InterPro" id="IPR001133">
    <property type="entry name" value="NADH_UbQ_OxRdtase_chain4L/K"/>
</dbReference>
<evidence type="ECO:0000313" key="8">
    <source>
        <dbReference type="EMBL" id="WPX97845.1"/>
    </source>
</evidence>
<gene>
    <name evidence="8" type="ORF">Fokcrypt_00368</name>
</gene>
<keyword evidence="6 7" id="KW-0472">Membrane</keyword>
<evidence type="ECO:0000313" key="9">
    <source>
        <dbReference type="Proteomes" id="UP001325140"/>
    </source>
</evidence>
<proteinExistence type="inferred from homology"/>
<dbReference type="InterPro" id="IPR039428">
    <property type="entry name" value="NUOK/Mnh_C1-like"/>
</dbReference>
<comment type="similarity">
    <text evidence="2">Belongs to the complex I subunit 4L family.</text>
</comment>
<protein>
    <submittedName>
        <fullName evidence="8">NADH-quinone oxidoreductase subunit K</fullName>
    </submittedName>
</protein>
<dbReference type="EMBL" id="CP110343">
    <property type="protein sequence ID" value="WPX97845.1"/>
    <property type="molecule type" value="Genomic_DNA"/>
</dbReference>
<name>A0ABZ0USG1_9RICK</name>
<dbReference type="PANTHER" id="PTHR11434:SF16">
    <property type="entry name" value="NADH-UBIQUINONE OXIDOREDUCTASE CHAIN 4L"/>
    <property type="match status" value="1"/>
</dbReference>
<dbReference type="PANTHER" id="PTHR11434">
    <property type="entry name" value="NADH-UBIQUINONE OXIDOREDUCTASE SUBUNIT ND4L"/>
    <property type="match status" value="1"/>
</dbReference>
<evidence type="ECO:0000256" key="6">
    <source>
        <dbReference type="ARBA" id="ARBA00023136"/>
    </source>
</evidence>
<evidence type="ECO:0000256" key="2">
    <source>
        <dbReference type="ARBA" id="ARBA00010519"/>
    </source>
</evidence>
<keyword evidence="9" id="KW-1185">Reference proteome</keyword>
<reference evidence="8" key="1">
    <citation type="submission" date="2022-10" db="EMBL/GenBank/DDBJ databases">
        <title>Host association and intracellularity evolved multiple times independently in the Rickettsiales.</title>
        <authorList>
            <person name="Castelli M."/>
            <person name="Nardi T."/>
            <person name="Gammuto L."/>
            <person name="Bellinzona G."/>
            <person name="Sabaneyeva E."/>
            <person name="Potekhin A."/>
            <person name="Serra V."/>
            <person name="Petroni G."/>
            <person name="Sassera D."/>
        </authorList>
    </citation>
    <scope>NUCLEOTIDE SEQUENCE [LARGE SCALE GENOMIC DNA]</scope>
    <source>
        <strain evidence="8">US_Bl 11III1</strain>
    </source>
</reference>